<evidence type="ECO:0000256" key="2">
    <source>
        <dbReference type="ARBA" id="ARBA00022450"/>
    </source>
</evidence>
<dbReference type="PROSITE" id="PS00455">
    <property type="entry name" value="AMP_BINDING"/>
    <property type="match status" value="2"/>
</dbReference>
<dbReference type="CDD" id="cd17646">
    <property type="entry name" value="A_NRPS_AB3403-like"/>
    <property type="match status" value="1"/>
</dbReference>
<dbReference type="SMART" id="SM01294">
    <property type="entry name" value="PKS_PP_betabranch"/>
    <property type="match status" value="1"/>
</dbReference>
<keyword evidence="8" id="KW-1185">Reference proteome</keyword>
<dbReference type="Gene3D" id="1.10.1200.10">
    <property type="entry name" value="ACP-like"/>
    <property type="match status" value="2"/>
</dbReference>
<dbReference type="KEGG" id="svl:Strvi_9297"/>
<dbReference type="NCBIfam" id="TIGR01720">
    <property type="entry name" value="NRPS-para261"/>
    <property type="match status" value="1"/>
</dbReference>
<dbReference type="InterPro" id="IPR009081">
    <property type="entry name" value="PP-bd_ACP"/>
</dbReference>
<dbReference type="EMBL" id="CP002995">
    <property type="protein sequence ID" value="AEM88575.1"/>
    <property type="molecule type" value="Genomic_DNA"/>
</dbReference>
<evidence type="ECO:0000256" key="3">
    <source>
        <dbReference type="ARBA" id="ARBA00022553"/>
    </source>
</evidence>
<dbReference type="PROSITE" id="PS50075">
    <property type="entry name" value="CARRIER"/>
    <property type="match status" value="2"/>
</dbReference>
<reference evidence="7" key="1">
    <citation type="submission" date="2011-08" db="EMBL/GenBank/DDBJ databases">
        <title>Complete sequence of plasmid 1 of Streptomyces violaceusniger Tu 4113.</title>
        <authorList>
            <consortium name="US DOE Joint Genome Institute"/>
            <person name="Lucas S."/>
            <person name="Han J."/>
            <person name="Lapidus A."/>
            <person name="Cheng J.-F."/>
            <person name="Goodwin L."/>
            <person name="Pitluck S."/>
            <person name="Peters L."/>
            <person name="Ivanova N."/>
            <person name="Daligault H."/>
            <person name="Detter J.C."/>
            <person name="Han C."/>
            <person name="Tapia R."/>
            <person name="Land M."/>
            <person name="Hauser L."/>
            <person name="Kyrpides N."/>
            <person name="Ivanova N."/>
            <person name="Pagani I."/>
            <person name="Hagen A."/>
            <person name="Katz L."/>
            <person name="Fiedler H.-P."/>
            <person name="Keasling J."/>
            <person name="Fortman J."/>
            <person name="Woyke T."/>
        </authorList>
    </citation>
    <scope>NUCLEOTIDE SEQUENCE [LARGE SCALE GENOMIC DNA]</scope>
    <source>
        <strain evidence="7">Tu 4113</strain>
        <plasmid evidence="7">pSTRVI01</plasmid>
    </source>
</reference>
<evidence type="ECO:0000256" key="5">
    <source>
        <dbReference type="ARBA" id="ARBA00023194"/>
    </source>
</evidence>
<dbReference type="Pfam" id="PF13193">
    <property type="entry name" value="AMP-binding_C"/>
    <property type="match status" value="2"/>
</dbReference>
<dbReference type="FunFam" id="3.40.50.980:FF:000001">
    <property type="entry name" value="Non-ribosomal peptide synthetase"/>
    <property type="match status" value="2"/>
</dbReference>
<dbReference type="InterPro" id="IPR000873">
    <property type="entry name" value="AMP-dep_synth/lig_dom"/>
</dbReference>
<dbReference type="FunFam" id="3.40.50.980:FF:000002">
    <property type="entry name" value="Enterobactin synthetase component F"/>
    <property type="match status" value="1"/>
</dbReference>
<sequence length="2603" mass="288104">MTKRSGSMSCNAGGFTGLTSWNDTARPFPDDRCIHDLFDEQAKRTPYATALTSSTDDMTYRGLWQASNRLAIRLRKVGVGPDVPVGICAERGIELVIGLLGILKAGAAYVPLDPDYPDQRLQYVLDDTACPVIVAQHGTFERIKGRAGSAQVVVIGEDEVLQQPTHAVERTAGPDDLAYIIYTSGSTGAPKGVCLQHRGVVNRLTWMQRTFGLGTDDVVLQKTPFSFDVSVWEIFWPLMTGARLVLAQPGGHRDPSYLVDVIAQEKVSTLHFVPSMLSEFLDTPSLAQTRSLRRVICSGEVLPAALMNRACDLLTGTLHNLYGPTEASIDVSSYACQPDPAALDVPIGGPIDNTQLYVLDNNLDSVPCGETGHLYISGVQLARGYYKKPGLTAEKFIPNPFGKGRLYHTGDLARWREDGLLDFLGRADRQVKIRGQRVELEEIEETLLKVTGVRDAAVVLAEVPSGHRQLVAHIVPFQGHVLDPQQVKSSLNEFFPAHMVPSRIVLQGRFPLTASGKVDRQALLALSAFPDRPQIRTAASTKTEASLIDIWQSVLCIEVGTDEDFFDLGGDSLQAMRITARARSRGLNLCVSDIFKQRTIQRLADTVGELTLRESPSPEAINLHLTDAGVVAQLRTTYTDFEEAYALSPLQVGMLFHSLFTTGSTDYFEQAIFTLAGHIETRAFESAWRQIAERHPALRTTVHWQDVPRPLQLVHRDVDIDIVWLDWRNLDDNAMESARADLLAQDKARGFQLDARPPIRLTIMRTSASEAEVLLSFHHIILDGWSLSIIVREIVEIYAATLAARPGRLGTPPPFRRYIQWIARDDEAATRAHWCNALSGFTAPTQLPGDDPSAGPGENEELTVSIAGERAVALRASCRSEGITLSTIVHASWGLLLARYSGDRDVVFGSTVSGRPANLPGIESIVGMFINTLPIRVRVPSDTPIGDWLRGIQQNLLTALDHADAALADIHRWSGIPSGQSLFSSIVISQNHPVVAAGSPQDGARLQLQAMYEQTGYPLVLVIDEEEETIHLTLRYQRGRLQPAGMRKVSRHLVQVLTALASNPSRTVATVGLLTPTEQAEIVGSWNETSTDWDNDFTIAQLIEQQAAKTPTHTALTFGEVSLSYQELDQRANQLAHYLRSLGAGSGQLVGVLYERSLEMVITLLAVMKTGAGYVPLAPDNPAERLQYVLRDAQIELLVAQERLMERLDLSQVRACVTETDFARIAQHLRTQPERTIGPDDLAYVIYTSGSTGRPKGVACHHRGLVNYLRSCMKNYAYRGTNGAPLFSSFGFDMIVPNLYTPLLMGQPVHLIPEGLNPGELAERLVEKSPYAFIKMTPGHLDLLAKQLTKAQAHNLAGLLAVGADAFSPHTLASWRTLDPDTPVLNEYGPTEASVANTFYDTAEDREDNRGELLPIGYPIKNTTLYVLDDDLNPLPAGVHGEVYIGGVCCARGYLNKPALTAERFIPDPFTKALGSRMYRTGDIGYWLPGGNLQFVGRSDQQVKIRGHRIELGEVEHCLDQHPKVRKVIVLGVADETAFQRLVCYYTLRETGKYIPDDELHRWASATLPSYMVPSVYIAIEEIPLDANGKVNRKALPTLTTRIRDVNTKVIEPRNTVEEDLCTIWREALQIDHIGVHDNFFQLGGDSILTVQVCARARRQGVPLTPKHIFDHPTIASLAAEVGPERTEAVPVQHVSTSATESLPLLPIQRWFFAQKMHDWHHYNQSSHLEADNVDPAALEGALHDVVQRHDALRLTFKQTGGFWNQSVAQTESTGILTVIDVEDGEYSEVTVHNVATRIQSSLDPLVGRLLAAGLFRFGRRHPDRILLAVHHLAVDTLSWQTLLADLSTAYQARVGERVLVDDEPALPFTPWAHWVHRYARSAAVAAQEEHWRAITDGAERVPHDYGSGDQSIGADGATIVRKLNVDQTRRLLREVPSVFRIRVKEILATALCLTLNEWADGSIRVDLENHGRDPLAAGLDISRCIGWFTTIQPVRIQHQNLGASNFGSALSDVKERLRKFPDEGLGFSTRWLASLAEEDNCSAQSVADVVLNYHGVQDRFSPGDGVFKVLKSCLGEEKPPSQLRPYTFEVEAEVRNGELVAKWGYSRTMHSEKTVRILVDAFLRRIEELAQYCLNNPGGYTPSDFPVADLAQREIDYVSSGIADIEDIYSLAPMQQGMLFQTLLAAQENVYMEQQVYRAPGTDALCLEKAFRDVAERHAALRTTFAWRKLSVPVQIVHRHALLDVRHQDLRLLAEEEKTTAWEVILQQDLAEGFALSQSPPIRISLVHTQETELYAVLSFHHILMDRWSMAVFLEEVQAAYESLVRNERAAFAPAIPYRRFVEWVRKQDSLTAESFWRRELADLPRTAKIPALRESGTQSGAASLEVELGVELGERLATFCTDTGVTAATVAQGAWALVLARVEGSDDVIFGSTVAGRPVDLTGSESMVGLFINTIPSRIKVDRHSAVTPWLRDIQSKHAAAREYSYNSLTDIHGWSNVPRGEPLFESLLVIESHSIRSPKSENARFVETRSSENVGLPLTICLKEGELPRAQLLHDLGRCSRETALEILNEFFSALAGLLQYPGKTLLGSLLNHASLHEHD</sequence>
<keyword evidence="7" id="KW-0614">Plasmid</keyword>
<dbReference type="GO" id="GO:0003824">
    <property type="term" value="F:catalytic activity"/>
    <property type="evidence" value="ECO:0007669"/>
    <property type="project" value="InterPro"/>
</dbReference>
<dbReference type="InterPro" id="IPR001242">
    <property type="entry name" value="Condensation_dom"/>
</dbReference>
<feature type="domain" description="Carrier" evidence="6">
    <location>
        <begin position="538"/>
        <end position="611"/>
    </location>
</feature>
<keyword evidence="3" id="KW-0597">Phosphoprotein</keyword>
<evidence type="ECO:0000313" key="7">
    <source>
        <dbReference type="EMBL" id="AEM88575.1"/>
    </source>
</evidence>
<dbReference type="CDD" id="cd05930">
    <property type="entry name" value="A_NRPS"/>
    <property type="match status" value="1"/>
</dbReference>
<dbReference type="FunFam" id="3.40.50.12780:FF:000012">
    <property type="entry name" value="Non-ribosomal peptide synthetase"/>
    <property type="match status" value="1"/>
</dbReference>
<dbReference type="SUPFAM" id="SSF52777">
    <property type="entry name" value="CoA-dependent acyltransferases"/>
    <property type="match status" value="6"/>
</dbReference>
<dbReference type="FunFam" id="1.10.1200.10:FF:000005">
    <property type="entry name" value="Nonribosomal peptide synthetase 1"/>
    <property type="match status" value="1"/>
</dbReference>
<dbReference type="InterPro" id="IPR023213">
    <property type="entry name" value="CAT-like_dom_sf"/>
</dbReference>
<keyword evidence="4" id="KW-0677">Repeat</keyword>
<dbReference type="Pfam" id="PF00550">
    <property type="entry name" value="PP-binding"/>
    <property type="match status" value="2"/>
</dbReference>
<evidence type="ECO:0000256" key="1">
    <source>
        <dbReference type="ARBA" id="ARBA00001957"/>
    </source>
</evidence>
<gene>
    <name evidence="7" type="ORF">Strvi_9297</name>
</gene>
<evidence type="ECO:0000313" key="8">
    <source>
        <dbReference type="Proteomes" id="UP000008703"/>
    </source>
</evidence>
<evidence type="ECO:0000259" key="6">
    <source>
        <dbReference type="PROSITE" id="PS50075"/>
    </source>
</evidence>
<dbReference type="PANTHER" id="PTHR45527:SF1">
    <property type="entry name" value="FATTY ACID SYNTHASE"/>
    <property type="match status" value="1"/>
</dbReference>
<dbReference type="GO" id="GO:0017000">
    <property type="term" value="P:antibiotic biosynthetic process"/>
    <property type="evidence" value="ECO:0007669"/>
    <property type="project" value="UniProtKB-KW"/>
</dbReference>
<dbReference type="InterPro" id="IPR036736">
    <property type="entry name" value="ACP-like_sf"/>
</dbReference>
<dbReference type="PANTHER" id="PTHR45527">
    <property type="entry name" value="NONRIBOSOMAL PEPTIDE SYNTHETASE"/>
    <property type="match status" value="1"/>
</dbReference>
<dbReference type="Gene3D" id="3.40.50.980">
    <property type="match status" value="4"/>
</dbReference>
<comment type="cofactor">
    <cofactor evidence="1">
        <name>pantetheine 4'-phosphate</name>
        <dbReference type="ChEBI" id="CHEBI:47942"/>
    </cofactor>
</comment>
<dbReference type="Gene3D" id="2.30.38.10">
    <property type="entry name" value="Luciferase, Domain 3"/>
    <property type="match status" value="2"/>
</dbReference>
<dbReference type="InterPro" id="IPR025110">
    <property type="entry name" value="AMP-bd_C"/>
</dbReference>
<protein>
    <submittedName>
        <fullName evidence="7">Amino acid adenylation domain protein</fullName>
    </submittedName>
</protein>
<dbReference type="Pfam" id="PF00501">
    <property type="entry name" value="AMP-binding"/>
    <property type="match status" value="2"/>
</dbReference>
<dbReference type="SUPFAM" id="SSF47336">
    <property type="entry name" value="ACP-like"/>
    <property type="match status" value="2"/>
</dbReference>
<dbReference type="GO" id="GO:0005737">
    <property type="term" value="C:cytoplasm"/>
    <property type="evidence" value="ECO:0007669"/>
    <property type="project" value="TreeGrafter"/>
</dbReference>
<keyword evidence="2" id="KW-0596">Phosphopantetheine</keyword>
<dbReference type="NCBIfam" id="TIGR01733">
    <property type="entry name" value="AA-adenyl-dom"/>
    <property type="match status" value="2"/>
</dbReference>
<dbReference type="InterPro" id="IPR006162">
    <property type="entry name" value="Ppantetheine_attach_site"/>
</dbReference>
<dbReference type="SUPFAM" id="SSF56801">
    <property type="entry name" value="Acetyl-CoA synthetase-like"/>
    <property type="match status" value="2"/>
</dbReference>
<feature type="domain" description="Carrier" evidence="6">
    <location>
        <begin position="1612"/>
        <end position="1686"/>
    </location>
</feature>
<evidence type="ECO:0000256" key="4">
    <source>
        <dbReference type="ARBA" id="ARBA00022737"/>
    </source>
</evidence>
<dbReference type="GO" id="GO:0008610">
    <property type="term" value="P:lipid biosynthetic process"/>
    <property type="evidence" value="ECO:0007669"/>
    <property type="project" value="UniProtKB-ARBA"/>
</dbReference>
<dbReference type="PROSITE" id="PS00012">
    <property type="entry name" value="PHOSPHOPANTETHEINE"/>
    <property type="match status" value="2"/>
</dbReference>
<dbReference type="GO" id="GO:0031177">
    <property type="term" value="F:phosphopantetheine binding"/>
    <property type="evidence" value="ECO:0007669"/>
    <property type="project" value="InterPro"/>
</dbReference>
<dbReference type="InterPro" id="IPR010060">
    <property type="entry name" value="NRPS_synth"/>
</dbReference>
<dbReference type="GO" id="GO:0044550">
    <property type="term" value="P:secondary metabolite biosynthetic process"/>
    <property type="evidence" value="ECO:0007669"/>
    <property type="project" value="TreeGrafter"/>
</dbReference>
<organism evidence="7 8">
    <name type="scientific">Streptomyces violaceusniger (strain Tu 4113)</name>
    <dbReference type="NCBI Taxonomy" id="653045"/>
    <lineage>
        <taxon>Bacteria</taxon>
        <taxon>Bacillati</taxon>
        <taxon>Actinomycetota</taxon>
        <taxon>Actinomycetes</taxon>
        <taxon>Kitasatosporales</taxon>
        <taxon>Streptomycetaceae</taxon>
        <taxon>Streptomyces</taxon>
        <taxon>Streptomyces violaceusniger group</taxon>
    </lineage>
</organism>
<geneLocation type="plasmid" evidence="7 8">
    <name>pSTRVI01</name>
</geneLocation>
<dbReference type="InterPro" id="IPR010071">
    <property type="entry name" value="AA_adenyl_dom"/>
</dbReference>
<dbReference type="NCBIfam" id="NF003417">
    <property type="entry name" value="PRK04813.1"/>
    <property type="match status" value="2"/>
</dbReference>
<name>G2PH01_STRV4</name>
<dbReference type="Gene3D" id="3.30.300.30">
    <property type="match status" value="2"/>
</dbReference>
<dbReference type="Gene3D" id="3.30.559.30">
    <property type="entry name" value="Nonribosomal peptide synthetase, condensation domain"/>
    <property type="match status" value="3"/>
</dbReference>
<dbReference type="InterPro" id="IPR020806">
    <property type="entry name" value="PKS_PP-bd"/>
</dbReference>
<dbReference type="Proteomes" id="UP000008703">
    <property type="component" value="Plasmid pSTRVI01"/>
</dbReference>
<keyword evidence="5" id="KW-0045">Antibiotic biosynthesis</keyword>
<dbReference type="InterPro" id="IPR020845">
    <property type="entry name" value="AMP-binding_CS"/>
</dbReference>
<proteinExistence type="predicted"/>
<dbReference type="Gene3D" id="3.30.559.10">
    <property type="entry name" value="Chloramphenicol acetyltransferase-like domain"/>
    <property type="match status" value="3"/>
</dbReference>
<dbReference type="CDD" id="cd19543">
    <property type="entry name" value="DCL_NRPS"/>
    <property type="match status" value="1"/>
</dbReference>
<dbReference type="GO" id="GO:0043041">
    <property type="term" value="P:amino acid activation for nonribosomal peptide biosynthetic process"/>
    <property type="evidence" value="ECO:0007669"/>
    <property type="project" value="TreeGrafter"/>
</dbReference>
<dbReference type="HOGENOM" id="CLU_000022_0_5_11"/>
<dbReference type="SMART" id="SM00823">
    <property type="entry name" value="PKS_PP"/>
    <property type="match status" value="2"/>
</dbReference>
<dbReference type="InterPro" id="IPR045851">
    <property type="entry name" value="AMP-bd_C_sf"/>
</dbReference>
<dbReference type="Pfam" id="PF00668">
    <property type="entry name" value="Condensation"/>
    <property type="match status" value="3"/>
</dbReference>
<accession>G2PH01</accession>
<dbReference type="FunFam" id="2.30.38.10:FF:000001">
    <property type="entry name" value="Non-ribosomal peptide synthetase PvdI"/>
    <property type="match status" value="1"/>
</dbReference>